<evidence type="ECO:0000256" key="5">
    <source>
        <dbReference type="ARBA" id="ARBA00022777"/>
    </source>
</evidence>
<dbReference type="PANTHER" id="PTHR43289:SF6">
    <property type="entry name" value="SERINE_THREONINE-PROTEIN KINASE NEKL-3"/>
    <property type="match status" value="1"/>
</dbReference>
<feature type="region of interest" description="Disordered" evidence="8">
    <location>
        <begin position="474"/>
        <end position="499"/>
    </location>
</feature>
<feature type="binding site" evidence="7">
    <location>
        <position position="45"/>
    </location>
    <ligand>
        <name>ATP</name>
        <dbReference type="ChEBI" id="CHEBI:30616"/>
    </ligand>
</feature>
<evidence type="ECO:0000313" key="12">
    <source>
        <dbReference type="Proteomes" id="UP000698059"/>
    </source>
</evidence>
<dbReference type="PANTHER" id="PTHR43289">
    <property type="entry name" value="MITOGEN-ACTIVATED PROTEIN KINASE KINASE KINASE 20-RELATED"/>
    <property type="match status" value="1"/>
</dbReference>
<dbReference type="InterPro" id="IPR000719">
    <property type="entry name" value="Prot_kinase_dom"/>
</dbReference>
<dbReference type="Gene3D" id="1.10.510.10">
    <property type="entry name" value="Transferase(Phosphotransferase) domain 1"/>
    <property type="match status" value="1"/>
</dbReference>
<dbReference type="Proteomes" id="UP000698059">
    <property type="component" value="Unassembled WGS sequence"/>
</dbReference>
<keyword evidence="9" id="KW-0812">Transmembrane</keyword>
<feature type="transmembrane region" description="Helical" evidence="9">
    <location>
        <begin position="449"/>
        <end position="469"/>
    </location>
</feature>
<evidence type="ECO:0000259" key="10">
    <source>
        <dbReference type="PROSITE" id="PS50011"/>
    </source>
</evidence>
<keyword evidence="12" id="KW-1185">Reference proteome</keyword>
<evidence type="ECO:0000313" key="11">
    <source>
        <dbReference type="EMBL" id="MBM7478377.1"/>
    </source>
</evidence>
<evidence type="ECO:0000256" key="2">
    <source>
        <dbReference type="ARBA" id="ARBA00022527"/>
    </source>
</evidence>
<dbReference type="SUPFAM" id="SSF56112">
    <property type="entry name" value="Protein kinase-like (PK-like)"/>
    <property type="match status" value="1"/>
</dbReference>
<keyword evidence="6 7" id="KW-0067">ATP-binding</keyword>
<name>A0ABS2LDA1_9CELL</name>
<dbReference type="Pfam" id="PF00069">
    <property type="entry name" value="Pkinase"/>
    <property type="match status" value="1"/>
</dbReference>
<dbReference type="EC" id="2.7.11.1" evidence="1"/>
<keyword evidence="3" id="KW-0808">Transferase</keyword>
<feature type="region of interest" description="Disordered" evidence="8">
    <location>
        <begin position="292"/>
        <end position="376"/>
    </location>
</feature>
<reference evidence="11 12" key="1">
    <citation type="submission" date="2021-01" db="EMBL/GenBank/DDBJ databases">
        <title>Sequencing the genomes of 1000 actinobacteria strains.</title>
        <authorList>
            <person name="Klenk H.-P."/>
        </authorList>
    </citation>
    <scope>NUCLEOTIDE SEQUENCE [LARGE SCALE GENOMIC DNA]</scope>
    <source>
        <strain evidence="11 12">DSM 46000</strain>
    </source>
</reference>
<accession>A0ABS2LDA1</accession>
<keyword evidence="4 7" id="KW-0547">Nucleotide-binding</keyword>
<feature type="compositionally biased region" description="Gly residues" evidence="8">
    <location>
        <begin position="317"/>
        <end position="326"/>
    </location>
</feature>
<protein>
    <recommendedName>
        <fullName evidence="1">non-specific serine/threonine protein kinase</fullName>
        <ecNumber evidence="1">2.7.11.1</ecNumber>
    </recommendedName>
</protein>
<dbReference type="Gene3D" id="3.30.200.20">
    <property type="entry name" value="Phosphorylase Kinase, domain 1"/>
    <property type="match status" value="1"/>
</dbReference>
<dbReference type="InterPro" id="IPR011009">
    <property type="entry name" value="Kinase-like_dom_sf"/>
</dbReference>
<proteinExistence type="predicted"/>
<organism evidence="11 12">
    <name type="scientific">Oerskovia jenensis</name>
    <dbReference type="NCBI Taxonomy" id="162169"/>
    <lineage>
        <taxon>Bacteria</taxon>
        <taxon>Bacillati</taxon>
        <taxon>Actinomycetota</taxon>
        <taxon>Actinomycetes</taxon>
        <taxon>Micrococcales</taxon>
        <taxon>Cellulomonadaceae</taxon>
        <taxon>Oerskovia</taxon>
    </lineage>
</organism>
<keyword evidence="2 11" id="KW-0723">Serine/threonine-protein kinase</keyword>
<evidence type="ECO:0000256" key="8">
    <source>
        <dbReference type="SAM" id="MobiDB-lite"/>
    </source>
</evidence>
<dbReference type="EMBL" id="JAFBBO010000001">
    <property type="protein sequence ID" value="MBM7478377.1"/>
    <property type="molecule type" value="Genomic_DNA"/>
</dbReference>
<dbReference type="InterPro" id="IPR017441">
    <property type="entry name" value="Protein_kinase_ATP_BS"/>
</dbReference>
<evidence type="ECO:0000256" key="1">
    <source>
        <dbReference type="ARBA" id="ARBA00012513"/>
    </source>
</evidence>
<dbReference type="GO" id="GO:0004674">
    <property type="term" value="F:protein serine/threonine kinase activity"/>
    <property type="evidence" value="ECO:0007669"/>
    <property type="project" value="UniProtKB-KW"/>
</dbReference>
<feature type="compositionally biased region" description="Low complexity" evidence="8">
    <location>
        <begin position="327"/>
        <end position="352"/>
    </location>
</feature>
<keyword evidence="5 11" id="KW-0418">Kinase</keyword>
<evidence type="ECO:0000256" key="4">
    <source>
        <dbReference type="ARBA" id="ARBA00022741"/>
    </source>
</evidence>
<comment type="caution">
    <text evidence="11">The sequence shown here is derived from an EMBL/GenBank/DDBJ whole genome shotgun (WGS) entry which is preliminary data.</text>
</comment>
<feature type="domain" description="Protein kinase" evidence="10">
    <location>
        <begin position="16"/>
        <end position="278"/>
    </location>
</feature>
<gene>
    <name evidence="11" type="ORF">JOD49_001297</name>
</gene>
<dbReference type="SMART" id="SM00220">
    <property type="entry name" value="S_TKc"/>
    <property type="match status" value="1"/>
</dbReference>
<keyword evidence="9" id="KW-1133">Transmembrane helix</keyword>
<evidence type="ECO:0000256" key="9">
    <source>
        <dbReference type="SAM" id="Phobius"/>
    </source>
</evidence>
<dbReference type="PROSITE" id="PS50011">
    <property type="entry name" value="PROTEIN_KINASE_DOM"/>
    <property type="match status" value="1"/>
</dbReference>
<dbReference type="PROSITE" id="PS00108">
    <property type="entry name" value="PROTEIN_KINASE_ST"/>
    <property type="match status" value="1"/>
</dbReference>
<sequence length="591" mass="62616">MSSKRAPSPPPLIDGFEYVSVIGSGGFSDVFLYQQQRPRRRVAVKVLLHEWSSESQRAAFDVEADLMATLSTHPSIVTMYEADVASDGRPYLAMEYCSRPNLGARYRSERLSVAETLRIAVQIAGAVETAHRAGILHRDIKPANILVTEYGHPALTDFGISSTMDDASRAEGMSIPWSPPESFAENPWAGKETDVWALAATTYTLLAGRAPFELPGGSNSSASLITRIESTPLLPTGRTDVPASLERVLGTAMAKNPASRYPTMLAFARALQQVQNELSYAVTPIDVLADTGLTQEDEPDDDGGTRLRAMVSIDPRGTGGGQGGPKPGSAGTPGRTTTGTAPVVRLDPAAGHPDPHAPVTSSGRSQVATAPAAAAYQGTPPVTPTYAAPSQAPAPGGYVPARPVPGTRPGEGPAPSGWGTPVEDTVHRVRPQAVVEPEPQEQVARRARWPLLVAAGVLLLVVVGIYFLLPDGTATDPDTDAGGGTTQGEEPADLPNDNLGDLVPQVVGIETWYDEGQGAATFDVELPSDWKEGTDTLAVRRVDDPLVTNTYEETPFTRIAVEAPATERVCLEIVVKREGKMSEPTRGCVPE</sequence>
<evidence type="ECO:0000256" key="7">
    <source>
        <dbReference type="PROSITE-ProRule" id="PRU10141"/>
    </source>
</evidence>
<dbReference type="CDD" id="cd14014">
    <property type="entry name" value="STKc_PknB_like"/>
    <property type="match status" value="1"/>
</dbReference>
<evidence type="ECO:0000256" key="6">
    <source>
        <dbReference type="ARBA" id="ARBA00022840"/>
    </source>
</evidence>
<keyword evidence="9" id="KW-0472">Membrane</keyword>
<dbReference type="PROSITE" id="PS00107">
    <property type="entry name" value="PROTEIN_KINASE_ATP"/>
    <property type="match status" value="1"/>
</dbReference>
<dbReference type="RefSeq" id="WP_205306460.1">
    <property type="nucleotide sequence ID" value="NZ_BAAAVF010000016.1"/>
</dbReference>
<evidence type="ECO:0000256" key="3">
    <source>
        <dbReference type="ARBA" id="ARBA00022679"/>
    </source>
</evidence>
<dbReference type="InterPro" id="IPR008271">
    <property type="entry name" value="Ser/Thr_kinase_AS"/>
</dbReference>